<dbReference type="EMBL" id="JABFUD020000016">
    <property type="protein sequence ID" value="KAI5068544.1"/>
    <property type="molecule type" value="Genomic_DNA"/>
</dbReference>
<name>A0A9D4ZB50_ADICA</name>
<proteinExistence type="predicted"/>
<protein>
    <submittedName>
        <fullName evidence="1">Uncharacterized protein</fullName>
    </submittedName>
</protein>
<dbReference type="Proteomes" id="UP000886520">
    <property type="component" value="Chromosome 16"/>
</dbReference>
<gene>
    <name evidence="1" type="ORF">GOP47_0016889</name>
</gene>
<reference evidence="1" key="1">
    <citation type="submission" date="2021-01" db="EMBL/GenBank/DDBJ databases">
        <title>Adiantum capillus-veneris genome.</title>
        <authorList>
            <person name="Fang Y."/>
            <person name="Liao Q."/>
        </authorList>
    </citation>
    <scope>NUCLEOTIDE SEQUENCE</scope>
    <source>
        <strain evidence="1">H3</strain>
        <tissue evidence="1">Leaf</tissue>
    </source>
</reference>
<comment type="caution">
    <text evidence="1">The sequence shown here is derived from an EMBL/GenBank/DDBJ whole genome shotgun (WGS) entry which is preliminary data.</text>
</comment>
<accession>A0A9D4ZB50</accession>
<sequence>MSCLQVRPLYRSVRLSNAANVRLFAKCCQMPVHFAGPFACQMPLCKCAAKRSTTPVKLSNAPATCACPLCSYVNCAQQTLRRL</sequence>
<organism evidence="1 2">
    <name type="scientific">Adiantum capillus-veneris</name>
    <name type="common">Maidenhair fern</name>
    <dbReference type="NCBI Taxonomy" id="13818"/>
    <lineage>
        <taxon>Eukaryota</taxon>
        <taxon>Viridiplantae</taxon>
        <taxon>Streptophyta</taxon>
        <taxon>Embryophyta</taxon>
        <taxon>Tracheophyta</taxon>
        <taxon>Polypodiopsida</taxon>
        <taxon>Polypodiidae</taxon>
        <taxon>Polypodiales</taxon>
        <taxon>Pteridineae</taxon>
        <taxon>Pteridaceae</taxon>
        <taxon>Vittarioideae</taxon>
        <taxon>Adiantum</taxon>
    </lineage>
</organism>
<evidence type="ECO:0000313" key="1">
    <source>
        <dbReference type="EMBL" id="KAI5068544.1"/>
    </source>
</evidence>
<keyword evidence="2" id="KW-1185">Reference proteome</keyword>
<evidence type="ECO:0000313" key="2">
    <source>
        <dbReference type="Proteomes" id="UP000886520"/>
    </source>
</evidence>
<dbReference type="AlphaFoldDB" id="A0A9D4ZB50"/>